<name>A0A2S3RMG7_VIBVL</name>
<gene>
    <name evidence="9" type="ORF">CRN52_00060</name>
    <name evidence="8" type="ORF">FORC53_3841</name>
</gene>
<evidence type="ECO:0000313" key="10">
    <source>
        <dbReference type="Proteomes" id="UP000237466"/>
    </source>
</evidence>
<evidence type="ECO:0000259" key="7">
    <source>
        <dbReference type="Pfam" id="PF19290"/>
    </source>
</evidence>
<feature type="domain" description="Metalloprotease TldD/E central" evidence="7">
    <location>
        <begin position="114"/>
        <end position="220"/>
    </location>
</feature>
<keyword evidence="2" id="KW-0645">Protease</keyword>
<evidence type="ECO:0000259" key="5">
    <source>
        <dbReference type="Pfam" id="PF01523"/>
    </source>
</evidence>
<dbReference type="Pfam" id="PF01523">
    <property type="entry name" value="PmbA_TldD_1st"/>
    <property type="match status" value="1"/>
</dbReference>
<feature type="domain" description="Metalloprotease TldD/E C-terminal" evidence="6">
    <location>
        <begin position="227"/>
        <end position="459"/>
    </location>
</feature>
<dbReference type="Proteomes" id="UP000263418">
    <property type="component" value="Chromosome 2"/>
</dbReference>
<dbReference type="InterPro" id="IPR035068">
    <property type="entry name" value="TldD/PmbA_N"/>
</dbReference>
<protein>
    <submittedName>
        <fullName evidence="8">TldD protein, part of TldE/TldD proteolytic complex</fullName>
    </submittedName>
    <submittedName>
        <fullName evidence="9">TldD/PmbA family protein</fullName>
    </submittedName>
</protein>
<accession>A0A2S3RMG7</accession>
<dbReference type="Gene3D" id="3.30.2290.10">
    <property type="entry name" value="PmbA/TldD superfamily"/>
    <property type="match status" value="1"/>
</dbReference>
<dbReference type="InterPro" id="IPR036059">
    <property type="entry name" value="TldD/PmbA_sf"/>
</dbReference>
<dbReference type="PANTHER" id="PTHR30624:SF4">
    <property type="entry name" value="METALLOPROTEASE TLDD"/>
    <property type="match status" value="1"/>
</dbReference>
<dbReference type="PANTHER" id="PTHR30624">
    <property type="entry name" value="UNCHARACTERIZED PROTEIN TLDD AND PMBA"/>
    <property type="match status" value="1"/>
</dbReference>
<evidence type="ECO:0000256" key="2">
    <source>
        <dbReference type="ARBA" id="ARBA00022670"/>
    </source>
</evidence>
<dbReference type="GO" id="GO:0008237">
    <property type="term" value="F:metallopeptidase activity"/>
    <property type="evidence" value="ECO:0007669"/>
    <property type="project" value="UniProtKB-KW"/>
</dbReference>
<reference evidence="9 10" key="2">
    <citation type="journal article" date="2018" name="Front. Microbiol.">
        <title>Phylogeny of Vibrio vulnificus from the Analysis of the Core-Genome: Implications for Intra-Species Taxonomy.</title>
        <authorList>
            <person name="Roig F.J."/>
            <person name="Gonzalez-Candelas F."/>
            <person name="Sanjuan E."/>
            <person name="Fouz B."/>
            <person name="Feil E.J."/>
            <person name="Llorens C."/>
            <person name="Baker-Austin C."/>
            <person name="Oliver J.D."/>
            <person name="Danin-Poleg Y."/>
            <person name="Gibas C.J."/>
            <person name="Kashi Y."/>
            <person name="Gulig P.A."/>
            <person name="Morrison S.S."/>
            <person name="Amaro C."/>
        </authorList>
    </citation>
    <scope>NUCLEOTIDE SEQUENCE [LARGE SCALE GENOMIC DNA]</scope>
    <source>
        <strain evidence="9 10">CECT4608</strain>
    </source>
</reference>
<feature type="domain" description="Metalloprotease TldD/E N-terminal" evidence="5">
    <location>
        <begin position="22"/>
        <end position="78"/>
    </location>
</feature>
<evidence type="ECO:0000313" key="11">
    <source>
        <dbReference type="Proteomes" id="UP000263418"/>
    </source>
</evidence>
<comment type="similarity">
    <text evidence="1">Belongs to the peptidase U62 family.</text>
</comment>
<evidence type="ECO:0000313" key="8">
    <source>
        <dbReference type="EMBL" id="AXX62180.1"/>
    </source>
</evidence>
<dbReference type="InterPro" id="IPR045569">
    <property type="entry name" value="Metalloprtase-TldD/E_C"/>
</dbReference>
<dbReference type="InterPro" id="IPR025502">
    <property type="entry name" value="TldD"/>
</dbReference>
<keyword evidence="4" id="KW-0482">Metalloprotease</keyword>
<evidence type="ECO:0000256" key="3">
    <source>
        <dbReference type="ARBA" id="ARBA00022801"/>
    </source>
</evidence>
<dbReference type="InterPro" id="IPR051463">
    <property type="entry name" value="Peptidase_U62_metallo"/>
</dbReference>
<dbReference type="RefSeq" id="WP_045622518.1">
    <property type="nucleotide sequence ID" value="NZ_CP009985.1"/>
</dbReference>
<dbReference type="GO" id="GO:0005829">
    <property type="term" value="C:cytosol"/>
    <property type="evidence" value="ECO:0007669"/>
    <property type="project" value="TreeGrafter"/>
</dbReference>
<dbReference type="InterPro" id="IPR045570">
    <property type="entry name" value="Metalloprtase-TldD/E_cen_dom"/>
</dbReference>
<dbReference type="EMBL" id="PDGH01000005">
    <property type="protein sequence ID" value="POB50153.1"/>
    <property type="molecule type" value="Genomic_DNA"/>
</dbReference>
<keyword evidence="3" id="KW-0378">Hydrolase</keyword>
<dbReference type="InterPro" id="IPR002510">
    <property type="entry name" value="Metalloprtase-TldD/E_N"/>
</dbReference>
<dbReference type="AlphaFoldDB" id="A0A2S3RMG7"/>
<evidence type="ECO:0000313" key="9">
    <source>
        <dbReference type="EMBL" id="POB50153.1"/>
    </source>
</evidence>
<evidence type="ECO:0000256" key="4">
    <source>
        <dbReference type="ARBA" id="ARBA00023049"/>
    </source>
</evidence>
<dbReference type="Pfam" id="PF19290">
    <property type="entry name" value="PmbA_TldD_2nd"/>
    <property type="match status" value="1"/>
</dbReference>
<dbReference type="PIRSF" id="PIRSF004919">
    <property type="entry name" value="TldD"/>
    <property type="match status" value="1"/>
</dbReference>
<dbReference type="SUPFAM" id="SSF111283">
    <property type="entry name" value="Putative modulator of DNA gyrase, PmbA/TldD"/>
    <property type="match status" value="1"/>
</dbReference>
<evidence type="ECO:0000256" key="1">
    <source>
        <dbReference type="ARBA" id="ARBA00005836"/>
    </source>
</evidence>
<dbReference type="EMBL" id="CP019291">
    <property type="protein sequence ID" value="AXX62180.1"/>
    <property type="molecule type" value="Genomic_DNA"/>
</dbReference>
<evidence type="ECO:0000259" key="6">
    <source>
        <dbReference type="Pfam" id="PF19289"/>
    </source>
</evidence>
<dbReference type="GO" id="GO:0006508">
    <property type="term" value="P:proteolysis"/>
    <property type="evidence" value="ECO:0007669"/>
    <property type="project" value="UniProtKB-KW"/>
</dbReference>
<dbReference type="Proteomes" id="UP000237466">
    <property type="component" value="Unassembled WGS sequence"/>
</dbReference>
<dbReference type="Pfam" id="PF19289">
    <property type="entry name" value="PmbA_TldD_3rd"/>
    <property type="match status" value="1"/>
</dbReference>
<reference evidence="8 11" key="1">
    <citation type="submission" date="2017-01" db="EMBL/GenBank/DDBJ databases">
        <title>Complete Genome Sequence of Vibrio vulnificus FORC_053.</title>
        <authorList>
            <consortium name="Food-borne Pathogen Omics Research Center"/>
            <person name="Chung H.Y."/>
            <person name="Na E.J."/>
            <person name="Song J.S."/>
            <person name="Kim H."/>
            <person name="Lee J.-H."/>
            <person name="Ryu S."/>
            <person name="Choi S.H."/>
        </authorList>
    </citation>
    <scope>NUCLEOTIDE SEQUENCE [LARGE SCALE GENOMIC DNA]</scope>
    <source>
        <strain evidence="8 11">FORC_053</strain>
    </source>
</reference>
<sequence length="461" mass="49772">MLNPVTAKAVIDHALFLGADFAELFVEHHQTNSIQFNSQEVDKINSGIDFGIGIRLFFGHKVLYGFTNSTEESELKRVTSLLAAKDKRDQIVQAGSLNLIRYPVQHVSHQPLSKDPYLDSKIAFLHQADLAARAQSDKITQFMGSVLQREQQIEIFNSEGLHIGDTRHYIRVATNAVAQDGSEQSVGMEGPGALMGWEFSQQLDAKALGQEVAEQALVKLNADVCPSGEMPVVIGNGFGGVIFHEACGHLLETTSVAKKASVFHDKMGEMIAHSAVSAVDDGTMTNEWGSIHIDDEGMETQRTQLIKDGKLTSFMVDKMGGLKTGYAPTGSGRRQNYKFAPTSRMRNTFIEEGDSTFDEMISSIEKGIYAKKLGGGSVQPGTGEFNFAVREAYLIENGKITKPLKTATLISTGPKVLKEISMVGKDMALAPGMCGSVSGSVPTTVGQPSLKVDKILVGGGN</sequence>
<proteinExistence type="inferred from homology"/>
<organism evidence="9 10">
    <name type="scientific">Vibrio vulnificus</name>
    <dbReference type="NCBI Taxonomy" id="672"/>
    <lineage>
        <taxon>Bacteria</taxon>
        <taxon>Pseudomonadati</taxon>
        <taxon>Pseudomonadota</taxon>
        <taxon>Gammaproteobacteria</taxon>
        <taxon>Vibrionales</taxon>
        <taxon>Vibrionaceae</taxon>
        <taxon>Vibrio</taxon>
    </lineage>
</organism>